<keyword evidence="9" id="KW-1185">Reference proteome</keyword>
<evidence type="ECO:0000313" key="9">
    <source>
        <dbReference type="Proteomes" id="UP000893823"/>
    </source>
</evidence>
<dbReference type="SMART" id="SM00704">
    <property type="entry name" value="ZnF_CDGSH"/>
    <property type="match status" value="1"/>
</dbReference>
<dbReference type="Gene3D" id="3.40.5.90">
    <property type="entry name" value="CDGSH iron-sulfur domain, mitoNEET-type"/>
    <property type="match status" value="1"/>
</dbReference>
<reference evidence="6" key="3">
    <citation type="submission" date="2022-06" db="EMBL/GenBank/DDBJ databases">
        <title>Genomic Encyclopedia of Type Strains, Phase III (KMG-III): the genomes of soil and plant-associated and newly described type strains.</title>
        <authorList>
            <person name="Whitman W."/>
        </authorList>
    </citation>
    <scope>NUCLEOTIDE SEQUENCE</scope>
    <source>
        <strain evidence="6">CPCC 202695</strain>
    </source>
</reference>
<evidence type="ECO:0000256" key="3">
    <source>
        <dbReference type="ARBA" id="ARBA00023004"/>
    </source>
</evidence>
<proteinExistence type="predicted"/>
<feature type="domain" description="Iron-binding zinc finger CDGSH type" evidence="5">
    <location>
        <begin position="17"/>
        <end position="61"/>
    </location>
</feature>
<dbReference type="Pfam" id="PF09360">
    <property type="entry name" value="zf-CDGSH"/>
    <property type="match status" value="1"/>
</dbReference>
<dbReference type="OrthoDB" id="9800162at2"/>
<evidence type="ECO:0000313" key="6">
    <source>
        <dbReference type="EMBL" id="MCP2366777.1"/>
    </source>
</evidence>
<dbReference type="EMBL" id="LT629755">
    <property type="protein sequence ID" value="SDT23809.1"/>
    <property type="molecule type" value="Genomic_DNA"/>
</dbReference>
<reference evidence="7" key="1">
    <citation type="submission" date="2016-10" db="EMBL/GenBank/DDBJ databases">
        <authorList>
            <person name="de Groot N.N."/>
        </authorList>
    </citation>
    <scope>NUCLEOTIDE SEQUENCE [LARGE SCALE GENOMIC DNA]</scope>
    <source>
        <strain evidence="7">CPCC 202695</strain>
    </source>
</reference>
<evidence type="ECO:0000256" key="2">
    <source>
        <dbReference type="ARBA" id="ARBA00022723"/>
    </source>
</evidence>
<dbReference type="InterPro" id="IPR042216">
    <property type="entry name" value="MitoNEET_CISD"/>
</dbReference>
<reference evidence="8" key="2">
    <citation type="submission" date="2016-10" db="EMBL/GenBank/DDBJ databases">
        <authorList>
            <person name="Varghese N."/>
            <person name="Submissions S."/>
        </authorList>
    </citation>
    <scope>NUCLEOTIDE SEQUENCE [LARGE SCALE GENOMIC DNA]</scope>
    <source>
        <strain evidence="8">CPCC 202695</strain>
    </source>
</reference>
<dbReference type="EMBL" id="SODL02000001">
    <property type="protein sequence ID" value="MCP2366777.1"/>
    <property type="molecule type" value="Genomic_DNA"/>
</dbReference>
<keyword evidence="3" id="KW-0408">Iron</keyword>
<organism evidence="7 8">
    <name type="scientific">Agromyces flavus</name>
    <dbReference type="NCBI Taxonomy" id="589382"/>
    <lineage>
        <taxon>Bacteria</taxon>
        <taxon>Bacillati</taxon>
        <taxon>Actinomycetota</taxon>
        <taxon>Actinomycetes</taxon>
        <taxon>Micrococcales</taxon>
        <taxon>Microbacteriaceae</taxon>
        <taxon>Agromyces</taxon>
    </lineage>
</organism>
<name>A0A1H1YRA3_9MICO</name>
<evidence type="ECO:0000313" key="7">
    <source>
        <dbReference type="EMBL" id="SDT23809.1"/>
    </source>
</evidence>
<evidence type="ECO:0000256" key="4">
    <source>
        <dbReference type="ARBA" id="ARBA00023014"/>
    </source>
</evidence>
<dbReference type="AlphaFoldDB" id="A0A1H1YRA3"/>
<accession>A0A1H1YRA3</accession>
<dbReference type="GO" id="GO:0005737">
    <property type="term" value="C:cytoplasm"/>
    <property type="evidence" value="ECO:0007669"/>
    <property type="project" value="UniProtKB-ARBA"/>
</dbReference>
<dbReference type="Proteomes" id="UP000893823">
    <property type="component" value="Unassembled WGS sequence"/>
</dbReference>
<evidence type="ECO:0000256" key="1">
    <source>
        <dbReference type="ARBA" id="ARBA00022714"/>
    </source>
</evidence>
<dbReference type="Proteomes" id="UP000199482">
    <property type="component" value="Chromosome I"/>
</dbReference>
<gene>
    <name evidence="6" type="ORF">BCL57_000919</name>
    <name evidence="7" type="ORF">SAMN04489721_2852</name>
</gene>
<dbReference type="GO" id="GO:0046872">
    <property type="term" value="F:metal ion binding"/>
    <property type="evidence" value="ECO:0007669"/>
    <property type="project" value="UniProtKB-KW"/>
</dbReference>
<evidence type="ECO:0000313" key="8">
    <source>
        <dbReference type="Proteomes" id="UP000199482"/>
    </source>
</evidence>
<dbReference type="InterPro" id="IPR018967">
    <property type="entry name" value="FeS-contain_CDGSH-typ"/>
</dbReference>
<protein>
    <submittedName>
        <fullName evidence="6">CDGSH-type Zn-finger protein</fullName>
    </submittedName>
    <submittedName>
        <fullName evidence="7">Iron-binding zinc finger CDGSH type</fullName>
    </submittedName>
</protein>
<sequence length="87" mass="9231">MTQTTITACPDGPLIVRGPIELVDEHGDPVERHRRTIALCRCGASGIRPFCDGSHRLVGFRTVPPARTPAVLLGEPEADDEADAASA</sequence>
<keyword evidence="1" id="KW-0001">2Fe-2S</keyword>
<dbReference type="RefSeq" id="WP_092673776.1">
    <property type="nucleotide sequence ID" value="NZ_BMDN01000001.1"/>
</dbReference>
<dbReference type="GO" id="GO:0051537">
    <property type="term" value="F:2 iron, 2 sulfur cluster binding"/>
    <property type="evidence" value="ECO:0007669"/>
    <property type="project" value="UniProtKB-KW"/>
</dbReference>
<keyword evidence="4" id="KW-0411">Iron-sulfur</keyword>
<keyword evidence="2" id="KW-0479">Metal-binding</keyword>
<dbReference type="STRING" id="589382.SAMN04489721_2852"/>
<evidence type="ECO:0000259" key="5">
    <source>
        <dbReference type="SMART" id="SM00704"/>
    </source>
</evidence>